<gene>
    <name evidence="2" type="ORF">CI238_02872</name>
</gene>
<reference evidence="2 3" key="1">
    <citation type="submission" date="2015-06" db="EMBL/GenBank/DDBJ databases">
        <title>Survival trade-offs in plant roots during colonization by closely related pathogenic and mutualistic fungi.</title>
        <authorList>
            <person name="Hacquard S."/>
            <person name="Kracher B."/>
            <person name="Hiruma K."/>
            <person name="Weinman A."/>
            <person name="Muench P."/>
            <person name="Garrido Oter R."/>
            <person name="Ver Loren van Themaat E."/>
            <person name="Dallerey J.-F."/>
            <person name="Damm U."/>
            <person name="Henrissat B."/>
            <person name="Lespinet O."/>
            <person name="Thon M."/>
            <person name="Kemen E."/>
            <person name="McHardy A.C."/>
            <person name="Schulze-Lefert P."/>
            <person name="O'Connell R.J."/>
        </authorList>
    </citation>
    <scope>NUCLEOTIDE SEQUENCE [LARGE SCALE GENOMIC DNA]</scope>
    <source>
        <strain evidence="2 3">MAFF 238704</strain>
    </source>
</reference>
<dbReference type="AlphaFoldDB" id="A0A166LJ29"/>
<keyword evidence="3" id="KW-1185">Reference proteome</keyword>
<dbReference type="EMBL" id="LFIW01002754">
    <property type="protein sequence ID" value="KZL63578.1"/>
    <property type="molecule type" value="Genomic_DNA"/>
</dbReference>
<evidence type="ECO:0000256" key="1">
    <source>
        <dbReference type="SAM" id="MobiDB-lite"/>
    </source>
</evidence>
<proteinExistence type="predicted"/>
<protein>
    <submittedName>
        <fullName evidence="2">Uncharacterized protein</fullName>
    </submittedName>
</protein>
<evidence type="ECO:0000313" key="3">
    <source>
        <dbReference type="Proteomes" id="UP000076584"/>
    </source>
</evidence>
<comment type="caution">
    <text evidence="2">The sequence shown here is derived from an EMBL/GenBank/DDBJ whole genome shotgun (WGS) entry which is preliminary data.</text>
</comment>
<organism evidence="2 3">
    <name type="scientific">Colletotrichum incanum</name>
    <name type="common">Soybean anthracnose fungus</name>
    <dbReference type="NCBI Taxonomy" id="1573173"/>
    <lineage>
        <taxon>Eukaryota</taxon>
        <taxon>Fungi</taxon>
        <taxon>Dikarya</taxon>
        <taxon>Ascomycota</taxon>
        <taxon>Pezizomycotina</taxon>
        <taxon>Sordariomycetes</taxon>
        <taxon>Hypocreomycetidae</taxon>
        <taxon>Glomerellales</taxon>
        <taxon>Glomerellaceae</taxon>
        <taxon>Colletotrichum</taxon>
        <taxon>Colletotrichum spaethianum species complex</taxon>
    </lineage>
</organism>
<accession>A0A166LJ29</accession>
<dbReference type="Proteomes" id="UP000076584">
    <property type="component" value="Unassembled WGS sequence"/>
</dbReference>
<evidence type="ECO:0000313" key="2">
    <source>
        <dbReference type="EMBL" id="KZL63578.1"/>
    </source>
</evidence>
<sequence>MAAIQRRQEEDDAMRCEKEQERSCLFRKMRRREGRKWQPTDVPEEEVEVGVIDDHSLTGPDQDRT</sequence>
<name>A0A166LJ29_COLIC</name>
<feature type="region of interest" description="Disordered" evidence="1">
    <location>
        <begin position="32"/>
        <end position="65"/>
    </location>
</feature>
<feature type="compositionally biased region" description="Basic and acidic residues" evidence="1">
    <location>
        <begin position="52"/>
        <end position="65"/>
    </location>
</feature>